<proteinExistence type="predicted"/>
<name>A0A8K0DFZ5_IGNLU</name>
<dbReference type="Proteomes" id="UP000801492">
    <property type="component" value="Unassembled WGS sequence"/>
</dbReference>
<evidence type="ECO:0000313" key="2">
    <source>
        <dbReference type="EMBL" id="KAF2905079.1"/>
    </source>
</evidence>
<dbReference type="Pfam" id="PF00379">
    <property type="entry name" value="Chitin_bind_4"/>
    <property type="match status" value="1"/>
</dbReference>
<dbReference type="GO" id="GO:0042302">
    <property type="term" value="F:structural constituent of cuticle"/>
    <property type="evidence" value="ECO:0007669"/>
    <property type="project" value="UniProtKB-UniRule"/>
</dbReference>
<dbReference type="EMBL" id="VTPC01000606">
    <property type="protein sequence ID" value="KAF2905079.1"/>
    <property type="molecule type" value="Genomic_DNA"/>
</dbReference>
<dbReference type="InterPro" id="IPR000618">
    <property type="entry name" value="Insect_cuticle"/>
</dbReference>
<sequence>MKRKASCEEGAIKRLARELRKPKFDILHISEAKPYDISPGRGRFHIKNQDEKGNYEFKYGIVDKYGVAQKGTIENTKEGKEVLRVNGTFLYQPDLDSKVQVEYTADEKGYVARVKQLHTGPDKKNRVPSACITSLQGGCIVGK</sequence>
<gene>
    <name evidence="2" type="ORF">ILUMI_01093</name>
</gene>
<comment type="caution">
    <text evidence="2">The sequence shown here is derived from an EMBL/GenBank/DDBJ whole genome shotgun (WGS) entry which is preliminary data.</text>
</comment>
<keyword evidence="3" id="KW-1185">Reference proteome</keyword>
<reference evidence="2" key="1">
    <citation type="submission" date="2019-08" db="EMBL/GenBank/DDBJ databases">
        <title>The genome of the North American firefly Photinus pyralis.</title>
        <authorList>
            <consortium name="Photinus pyralis genome working group"/>
            <person name="Fallon T.R."/>
            <person name="Sander Lower S.E."/>
            <person name="Weng J.-K."/>
        </authorList>
    </citation>
    <scope>NUCLEOTIDE SEQUENCE</scope>
    <source>
        <strain evidence="2">TRF0915ILg1</strain>
        <tissue evidence="2">Whole body</tissue>
    </source>
</reference>
<dbReference type="AlphaFoldDB" id="A0A8K0DFZ5"/>
<protein>
    <submittedName>
        <fullName evidence="2">Uncharacterized protein</fullName>
    </submittedName>
</protein>
<accession>A0A8K0DFZ5</accession>
<organism evidence="2 3">
    <name type="scientific">Ignelater luminosus</name>
    <name type="common">Cucubano</name>
    <name type="synonym">Pyrophorus luminosus</name>
    <dbReference type="NCBI Taxonomy" id="2038154"/>
    <lineage>
        <taxon>Eukaryota</taxon>
        <taxon>Metazoa</taxon>
        <taxon>Ecdysozoa</taxon>
        <taxon>Arthropoda</taxon>
        <taxon>Hexapoda</taxon>
        <taxon>Insecta</taxon>
        <taxon>Pterygota</taxon>
        <taxon>Neoptera</taxon>
        <taxon>Endopterygota</taxon>
        <taxon>Coleoptera</taxon>
        <taxon>Polyphaga</taxon>
        <taxon>Elateriformia</taxon>
        <taxon>Elateroidea</taxon>
        <taxon>Elateridae</taxon>
        <taxon>Agrypninae</taxon>
        <taxon>Pyrophorini</taxon>
        <taxon>Ignelater</taxon>
    </lineage>
</organism>
<dbReference type="OrthoDB" id="6436213at2759"/>
<keyword evidence="1" id="KW-0193">Cuticle</keyword>
<evidence type="ECO:0000256" key="1">
    <source>
        <dbReference type="PROSITE-ProRule" id="PRU00497"/>
    </source>
</evidence>
<dbReference type="PROSITE" id="PS51155">
    <property type="entry name" value="CHIT_BIND_RR_2"/>
    <property type="match status" value="1"/>
</dbReference>
<evidence type="ECO:0000313" key="3">
    <source>
        <dbReference type="Proteomes" id="UP000801492"/>
    </source>
</evidence>